<comment type="caution">
    <text evidence="3">The sequence shown here is derived from an EMBL/GenBank/DDBJ whole genome shotgun (WGS) entry which is preliminary data.</text>
</comment>
<dbReference type="Pfam" id="PF12730">
    <property type="entry name" value="ABC2_membrane_4"/>
    <property type="match status" value="1"/>
</dbReference>
<keyword evidence="2" id="KW-1133">Transmembrane helix</keyword>
<feature type="transmembrane region" description="Helical" evidence="2">
    <location>
        <begin position="187"/>
        <end position="212"/>
    </location>
</feature>
<feature type="region of interest" description="Disordered" evidence="1">
    <location>
        <begin position="1"/>
        <end position="35"/>
    </location>
</feature>
<dbReference type="Proteomes" id="UP000322499">
    <property type="component" value="Unassembled WGS sequence"/>
</dbReference>
<feature type="transmembrane region" description="Helical" evidence="2">
    <location>
        <begin position="142"/>
        <end position="167"/>
    </location>
</feature>
<proteinExistence type="predicted"/>
<evidence type="ECO:0000256" key="2">
    <source>
        <dbReference type="SAM" id="Phobius"/>
    </source>
</evidence>
<feature type="transmembrane region" description="Helical" evidence="2">
    <location>
        <begin position="99"/>
        <end position="121"/>
    </location>
</feature>
<evidence type="ECO:0000313" key="3">
    <source>
        <dbReference type="EMBL" id="TYP90523.1"/>
    </source>
</evidence>
<dbReference type="EMBL" id="VNHW01000001">
    <property type="protein sequence ID" value="TYP90523.1"/>
    <property type="molecule type" value="Genomic_DNA"/>
</dbReference>
<dbReference type="GO" id="GO:0005886">
    <property type="term" value="C:plasma membrane"/>
    <property type="evidence" value="ECO:0007669"/>
    <property type="project" value="UniProtKB-SubCell"/>
</dbReference>
<reference evidence="3 4" key="1">
    <citation type="submission" date="2019-07" db="EMBL/GenBank/DDBJ databases">
        <title>Genomic Encyclopedia of Archaeal and Bacterial Type Strains, Phase II (KMG-II): from individual species to whole genera.</title>
        <authorList>
            <person name="Goeker M."/>
        </authorList>
    </citation>
    <scope>NUCLEOTIDE SEQUENCE [LARGE SCALE GENOMIC DNA]</scope>
    <source>
        <strain evidence="3 4">DSM 46842</strain>
    </source>
</reference>
<dbReference type="RefSeq" id="WP_166531292.1">
    <property type="nucleotide sequence ID" value="NZ_VNHW01000001.1"/>
</dbReference>
<keyword evidence="2" id="KW-0812">Transmembrane</keyword>
<keyword evidence="4" id="KW-1185">Reference proteome</keyword>
<evidence type="ECO:0000256" key="1">
    <source>
        <dbReference type="SAM" id="MobiDB-lite"/>
    </source>
</evidence>
<feature type="compositionally biased region" description="Basic and acidic residues" evidence="1">
    <location>
        <begin position="18"/>
        <end position="32"/>
    </location>
</feature>
<feature type="transmembrane region" description="Helical" evidence="2">
    <location>
        <begin position="58"/>
        <end position="79"/>
    </location>
</feature>
<gene>
    <name evidence="3" type="ORF">BD833_101241</name>
</gene>
<feature type="transmembrane region" description="Helical" evidence="2">
    <location>
        <begin position="219"/>
        <end position="241"/>
    </location>
</feature>
<evidence type="ECO:0000313" key="4">
    <source>
        <dbReference type="Proteomes" id="UP000322499"/>
    </source>
</evidence>
<dbReference type="GO" id="GO:0140359">
    <property type="term" value="F:ABC-type transporter activity"/>
    <property type="evidence" value="ECO:0007669"/>
    <property type="project" value="InterPro"/>
</dbReference>
<dbReference type="AlphaFoldDB" id="A0A5S5D3B7"/>
<feature type="transmembrane region" description="Helical" evidence="2">
    <location>
        <begin position="266"/>
        <end position="291"/>
    </location>
</feature>
<accession>A0A5S5D3B7</accession>
<protein>
    <submittedName>
        <fullName evidence="3">ABC-type transport system involved in multi-copper enzyme maturation permease subunit</fullName>
    </submittedName>
</protein>
<name>A0A5S5D3B7_9ACTN</name>
<keyword evidence="2" id="KW-0472">Membrane</keyword>
<organism evidence="3 4">
    <name type="scientific">Blastococcus xanthinilyticus</name>
    <dbReference type="NCBI Taxonomy" id="1564164"/>
    <lineage>
        <taxon>Bacteria</taxon>
        <taxon>Bacillati</taxon>
        <taxon>Actinomycetota</taxon>
        <taxon>Actinomycetes</taxon>
        <taxon>Geodermatophilales</taxon>
        <taxon>Geodermatophilaceae</taxon>
        <taxon>Blastococcus</taxon>
    </lineage>
</organism>
<sequence length="296" mass="29896">MTTTLIPPDLTTAITPDHPAEQAAAREQRRSGDQPARFAGVVRSEWVKLRSVRSSKTTLFSAAGVLLFVGLAAAAFTGGLLAQPADAGDGPGAGDPTSIVMSGLMLAPLIIAVLGVMAITAEYATGTIRTTMMMVPARLPVLWAKVVVLSAVAVPVMVVTSMVTFVAGQALLDAGGTATTSLGDPGVLRAVLGSGLYLAGIAVIGLAFGALLRGTATAISALFAVLFLVPGLGALLLPSSIQDSVLPYLPSNAASSFTSVTPGPELLSTTTGAVVFAAWVVIPVLAAAVALKRRPI</sequence>